<keyword evidence="8 11" id="KW-0067">ATP-binding</keyword>
<evidence type="ECO:0000256" key="8">
    <source>
        <dbReference type="ARBA" id="ARBA00022840"/>
    </source>
</evidence>
<dbReference type="GO" id="GO:0005829">
    <property type="term" value="C:cytosol"/>
    <property type="evidence" value="ECO:0007669"/>
    <property type="project" value="TreeGrafter"/>
</dbReference>
<keyword evidence="13" id="KW-1185">Reference proteome</keyword>
<feature type="binding site" evidence="11">
    <location>
        <position position="137"/>
    </location>
    <ligand>
        <name>substrate</name>
    </ligand>
</feature>
<accession>A0A1V4I6M2</accession>
<evidence type="ECO:0000256" key="9">
    <source>
        <dbReference type="ARBA" id="ARBA00023141"/>
    </source>
</evidence>
<organism evidence="12 13">
    <name type="scientific">Alkalithermobacter paradoxus</name>
    <dbReference type="NCBI Taxonomy" id="29349"/>
    <lineage>
        <taxon>Bacteria</taxon>
        <taxon>Bacillati</taxon>
        <taxon>Bacillota</taxon>
        <taxon>Clostridia</taxon>
        <taxon>Peptostreptococcales</taxon>
        <taxon>Tepidibacteraceae</taxon>
        <taxon>Alkalithermobacter</taxon>
    </lineage>
</organism>
<comment type="function">
    <text evidence="11">Catalyzes the specific phosphorylation of the 3-hydroxyl group of shikimic acid using ATP as a cosubstrate.</text>
</comment>
<dbReference type="GO" id="GO:0005524">
    <property type="term" value="F:ATP binding"/>
    <property type="evidence" value="ECO:0007669"/>
    <property type="project" value="UniProtKB-UniRule"/>
</dbReference>
<evidence type="ECO:0000256" key="10">
    <source>
        <dbReference type="ARBA" id="ARBA00048567"/>
    </source>
</evidence>
<keyword evidence="9 11" id="KW-0057">Aromatic amino acid biosynthesis</keyword>
<keyword evidence="11" id="KW-0460">Magnesium</keyword>
<dbReference type="InterPro" id="IPR027417">
    <property type="entry name" value="P-loop_NTPase"/>
</dbReference>
<evidence type="ECO:0000256" key="7">
    <source>
        <dbReference type="ARBA" id="ARBA00022777"/>
    </source>
</evidence>
<feature type="binding site" evidence="11">
    <location>
        <position position="15"/>
    </location>
    <ligand>
        <name>Mg(2+)</name>
        <dbReference type="ChEBI" id="CHEBI:18420"/>
    </ligand>
</feature>
<feature type="binding site" evidence="11">
    <location>
        <position position="79"/>
    </location>
    <ligand>
        <name>substrate</name>
    </ligand>
</feature>
<dbReference type="PRINTS" id="PR01100">
    <property type="entry name" value="SHIKIMTKNASE"/>
</dbReference>
<dbReference type="SUPFAM" id="SSF52540">
    <property type="entry name" value="P-loop containing nucleoside triphosphate hydrolases"/>
    <property type="match status" value="1"/>
</dbReference>
<dbReference type="PANTHER" id="PTHR21087:SF16">
    <property type="entry name" value="SHIKIMATE KINASE 1, CHLOROPLASTIC"/>
    <property type="match status" value="1"/>
</dbReference>
<comment type="similarity">
    <text evidence="2 11">Belongs to the shikimate kinase family.</text>
</comment>
<gene>
    <name evidence="11 12" type="primary">aroK</name>
    <name evidence="12" type="ORF">CLOTH_13800</name>
</gene>
<comment type="subunit">
    <text evidence="11">Monomer.</text>
</comment>
<dbReference type="UniPathway" id="UPA00053">
    <property type="reaction ID" value="UER00088"/>
</dbReference>
<comment type="caution">
    <text evidence="12">The sequence shown here is derived from an EMBL/GenBank/DDBJ whole genome shotgun (WGS) entry which is preliminary data.</text>
</comment>
<comment type="pathway">
    <text evidence="1 11">Metabolic intermediate biosynthesis; chorismate biosynthesis; chorismate from D-erythrose 4-phosphate and phosphoenolpyruvate: step 5/7.</text>
</comment>
<dbReference type="EMBL" id="MZGW01000004">
    <property type="protein sequence ID" value="OPJ55621.1"/>
    <property type="molecule type" value="Genomic_DNA"/>
</dbReference>
<dbReference type="Proteomes" id="UP000190140">
    <property type="component" value="Unassembled WGS sequence"/>
</dbReference>
<keyword evidence="11" id="KW-0963">Cytoplasm</keyword>
<dbReference type="PROSITE" id="PS01128">
    <property type="entry name" value="SHIKIMATE_KINASE"/>
    <property type="match status" value="1"/>
</dbReference>
<evidence type="ECO:0000256" key="11">
    <source>
        <dbReference type="HAMAP-Rule" id="MF_00109"/>
    </source>
</evidence>
<comment type="caution">
    <text evidence="11">Lacks conserved residue(s) required for the propagation of feature annotation.</text>
</comment>
<comment type="catalytic activity">
    <reaction evidence="10 11">
        <text>shikimate + ATP = 3-phosphoshikimate + ADP + H(+)</text>
        <dbReference type="Rhea" id="RHEA:13121"/>
        <dbReference type="ChEBI" id="CHEBI:15378"/>
        <dbReference type="ChEBI" id="CHEBI:30616"/>
        <dbReference type="ChEBI" id="CHEBI:36208"/>
        <dbReference type="ChEBI" id="CHEBI:145989"/>
        <dbReference type="ChEBI" id="CHEBI:456216"/>
        <dbReference type="EC" id="2.7.1.71"/>
    </reaction>
</comment>
<dbReference type="GO" id="GO:0008652">
    <property type="term" value="P:amino acid biosynthetic process"/>
    <property type="evidence" value="ECO:0007669"/>
    <property type="project" value="UniProtKB-KW"/>
</dbReference>
<dbReference type="InterPro" id="IPR031322">
    <property type="entry name" value="Shikimate/glucono_kinase"/>
</dbReference>
<dbReference type="RefSeq" id="WP_158080482.1">
    <property type="nucleotide sequence ID" value="NZ_MZGW01000004.1"/>
</dbReference>
<name>A0A1V4I6M2_9FIRM</name>
<feature type="binding site" evidence="11">
    <location>
        <position position="118"/>
    </location>
    <ligand>
        <name>ATP</name>
        <dbReference type="ChEBI" id="CHEBI:30616"/>
    </ligand>
</feature>
<dbReference type="EC" id="2.7.1.71" evidence="3 11"/>
<dbReference type="CDD" id="cd00464">
    <property type="entry name" value="SK"/>
    <property type="match status" value="1"/>
</dbReference>
<evidence type="ECO:0000256" key="4">
    <source>
        <dbReference type="ARBA" id="ARBA00022605"/>
    </source>
</evidence>
<dbReference type="AlphaFoldDB" id="A0A1V4I6M2"/>
<evidence type="ECO:0000256" key="6">
    <source>
        <dbReference type="ARBA" id="ARBA00022741"/>
    </source>
</evidence>
<dbReference type="InterPro" id="IPR023000">
    <property type="entry name" value="Shikimate_kinase_CS"/>
</dbReference>
<evidence type="ECO:0000256" key="2">
    <source>
        <dbReference type="ARBA" id="ARBA00006997"/>
    </source>
</evidence>
<feature type="binding site" evidence="11">
    <location>
        <position position="33"/>
    </location>
    <ligand>
        <name>substrate</name>
    </ligand>
</feature>
<proteinExistence type="inferred from homology"/>
<dbReference type="Gene3D" id="3.40.50.300">
    <property type="entry name" value="P-loop containing nucleotide triphosphate hydrolases"/>
    <property type="match status" value="1"/>
</dbReference>
<keyword evidence="4 11" id="KW-0028">Amino-acid biosynthesis</keyword>
<dbReference type="GO" id="GO:0004765">
    <property type="term" value="F:shikimate kinase activity"/>
    <property type="evidence" value="ECO:0007669"/>
    <property type="project" value="UniProtKB-UniRule"/>
</dbReference>
<keyword evidence="5 11" id="KW-0808">Transferase</keyword>
<comment type="subcellular location">
    <subcellularLocation>
        <location evidence="11">Cytoplasm</location>
    </subcellularLocation>
</comment>
<protein>
    <recommendedName>
        <fullName evidence="3 11">Shikimate kinase</fullName>
        <shortName evidence="11">SK</shortName>
        <ecNumber evidence="3 11">2.7.1.71</ecNumber>
    </recommendedName>
</protein>
<dbReference type="GO" id="GO:0009073">
    <property type="term" value="P:aromatic amino acid family biosynthetic process"/>
    <property type="evidence" value="ECO:0007669"/>
    <property type="project" value="UniProtKB-KW"/>
</dbReference>
<reference evidence="12 13" key="1">
    <citation type="submission" date="2017-03" db="EMBL/GenBank/DDBJ databases">
        <title>Genome sequence of Clostridium thermoalcaliphilum DSM 7309.</title>
        <authorList>
            <person name="Poehlein A."/>
            <person name="Daniel R."/>
        </authorList>
    </citation>
    <scope>NUCLEOTIDE SEQUENCE [LARGE SCALE GENOMIC DNA]</scope>
    <source>
        <strain evidence="12 13">DSM 7309</strain>
    </source>
</reference>
<dbReference type="HAMAP" id="MF_00109">
    <property type="entry name" value="Shikimate_kinase"/>
    <property type="match status" value="1"/>
</dbReference>
<feature type="binding site" evidence="11">
    <location>
        <position position="57"/>
    </location>
    <ligand>
        <name>substrate</name>
    </ligand>
</feature>
<evidence type="ECO:0000256" key="5">
    <source>
        <dbReference type="ARBA" id="ARBA00022679"/>
    </source>
</evidence>
<sequence>MNNIVFIGFMAVGKSTIGKEVSKVLNMKFIDTDKEIEKKENMNIDNIFKQKGEKYFRDLETKIIENMLCEKNIVLSTGGGIIEKDYNSKLLRQIGTVIWLDANKDTIMNNLSKSKEERPLLKECNIEERINSIMSRRLQKYKNASHIIIDTNNKSVDEVVCDILFNLNKL</sequence>
<keyword evidence="7 11" id="KW-0418">Kinase</keyword>
<evidence type="ECO:0000313" key="12">
    <source>
        <dbReference type="EMBL" id="OPJ55621.1"/>
    </source>
</evidence>
<dbReference type="STRING" id="29349.CLOTH_13800"/>
<dbReference type="InterPro" id="IPR000623">
    <property type="entry name" value="Shikimate_kinase/TSH1"/>
</dbReference>
<dbReference type="GO" id="GO:0009423">
    <property type="term" value="P:chorismate biosynthetic process"/>
    <property type="evidence" value="ECO:0007669"/>
    <property type="project" value="UniProtKB-UniRule"/>
</dbReference>
<keyword evidence="11" id="KW-0479">Metal-binding</keyword>
<evidence type="ECO:0000313" key="13">
    <source>
        <dbReference type="Proteomes" id="UP000190140"/>
    </source>
</evidence>
<keyword evidence="6 11" id="KW-0547">Nucleotide-binding</keyword>
<evidence type="ECO:0000256" key="3">
    <source>
        <dbReference type="ARBA" id="ARBA00012154"/>
    </source>
</evidence>
<comment type="cofactor">
    <cofactor evidence="11">
        <name>Mg(2+)</name>
        <dbReference type="ChEBI" id="CHEBI:18420"/>
    </cofactor>
    <text evidence="11">Binds 1 Mg(2+) ion per subunit.</text>
</comment>
<dbReference type="GO" id="GO:0000287">
    <property type="term" value="F:magnesium ion binding"/>
    <property type="evidence" value="ECO:0007669"/>
    <property type="project" value="UniProtKB-UniRule"/>
</dbReference>
<feature type="binding site" evidence="11">
    <location>
        <begin position="11"/>
        <end position="16"/>
    </location>
    <ligand>
        <name>ATP</name>
        <dbReference type="ChEBI" id="CHEBI:30616"/>
    </ligand>
</feature>
<dbReference type="PANTHER" id="PTHR21087">
    <property type="entry name" value="SHIKIMATE KINASE"/>
    <property type="match status" value="1"/>
</dbReference>
<dbReference type="OrthoDB" id="9800332at2"/>
<evidence type="ECO:0000256" key="1">
    <source>
        <dbReference type="ARBA" id="ARBA00004842"/>
    </source>
</evidence>
<dbReference type="Pfam" id="PF01202">
    <property type="entry name" value="SKI"/>
    <property type="match status" value="1"/>
</dbReference>